<dbReference type="Proteomes" id="UP000238937">
    <property type="component" value="Unassembled WGS sequence"/>
</dbReference>
<accession>A0A2T1G5V4</accession>
<dbReference type="AlphaFoldDB" id="A0A2T1G5V4"/>
<name>A0A2T1G5V4_9CYAN</name>
<proteinExistence type="predicted"/>
<dbReference type="Pfam" id="PF21986">
    <property type="entry name" value="AH_C"/>
    <property type="match status" value="1"/>
</dbReference>
<protein>
    <submittedName>
        <fullName evidence="2">Glutamyl-tRNA amidotransferase</fullName>
    </submittedName>
</protein>
<dbReference type="InterPro" id="IPR053844">
    <property type="entry name" value="AH_C"/>
</dbReference>
<evidence type="ECO:0000259" key="1">
    <source>
        <dbReference type="Pfam" id="PF21986"/>
    </source>
</evidence>
<keyword evidence="2" id="KW-0808">Transferase</keyword>
<keyword evidence="3" id="KW-1185">Reference proteome</keyword>
<dbReference type="GO" id="GO:0016740">
    <property type="term" value="F:transferase activity"/>
    <property type="evidence" value="ECO:0007669"/>
    <property type="project" value="UniProtKB-KW"/>
</dbReference>
<dbReference type="RefSeq" id="WP_106309054.1">
    <property type="nucleotide sequence ID" value="NZ_PVWO01000321.1"/>
</dbReference>
<evidence type="ECO:0000313" key="2">
    <source>
        <dbReference type="EMBL" id="PSB52628.1"/>
    </source>
</evidence>
<gene>
    <name evidence="2" type="ORF">C7B77_20315</name>
</gene>
<evidence type="ECO:0000313" key="3">
    <source>
        <dbReference type="Proteomes" id="UP000238937"/>
    </source>
</evidence>
<dbReference type="EMBL" id="PVWO01000321">
    <property type="protein sequence ID" value="PSB52628.1"/>
    <property type="molecule type" value="Genomic_DNA"/>
</dbReference>
<reference evidence="2 3" key="1">
    <citation type="submission" date="2018-03" db="EMBL/GenBank/DDBJ databases">
        <title>The ancient ancestry and fast evolution of plastids.</title>
        <authorList>
            <person name="Moore K.R."/>
            <person name="Magnabosco C."/>
            <person name="Momper L."/>
            <person name="Gold D.A."/>
            <person name="Bosak T."/>
            <person name="Fournier G.P."/>
        </authorList>
    </citation>
    <scope>NUCLEOTIDE SEQUENCE [LARGE SCALE GENOMIC DNA]</scope>
    <source>
        <strain evidence="2 3">CCALA 037</strain>
    </source>
</reference>
<dbReference type="OrthoDB" id="9811471at2"/>
<sequence>MLNTCELAVNGTLMRGLELNGNLQQVGAEFGYETTTAPIYRLWSIDDRHPAMIRVSQGGAAIAIEIWSLPLAGLAQILHQEPAGLCIGKIKLADNSEVLGVLGEPFLCEGQREITQFGGWRNYMALLDLDRKS</sequence>
<organism evidence="2 3">
    <name type="scientific">Chamaesiphon polymorphus CCALA 037</name>
    <dbReference type="NCBI Taxonomy" id="2107692"/>
    <lineage>
        <taxon>Bacteria</taxon>
        <taxon>Bacillati</taxon>
        <taxon>Cyanobacteriota</taxon>
        <taxon>Cyanophyceae</taxon>
        <taxon>Gomontiellales</taxon>
        <taxon>Chamaesiphonaceae</taxon>
        <taxon>Chamaesiphon</taxon>
    </lineage>
</organism>
<dbReference type="Gene3D" id="3.10.490.10">
    <property type="entry name" value="Gamma-glutamyl cyclotransferase-like"/>
    <property type="match status" value="1"/>
</dbReference>
<comment type="caution">
    <text evidence="2">The sequence shown here is derived from an EMBL/GenBank/DDBJ whole genome shotgun (WGS) entry which is preliminary data.</text>
</comment>
<feature type="domain" description="Allophanate hydrolase C-terminal" evidence="1">
    <location>
        <begin position="6"/>
        <end position="125"/>
    </location>
</feature>